<proteinExistence type="inferred from homology"/>
<evidence type="ECO:0000256" key="3">
    <source>
        <dbReference type="ARBA" id="ARBA00023274"/>
    </source>
</evidence>
<gene>
    <name evidence="5" type="primary">rpmC</name>
</gene>
<evidence type="ECO:0000256" key="1">
    <source>
        <dbReference type="ARBA" id="ARBA00009254"/>
    </source>
</evidence>
<dbReference type="NCBIfam" id="TIGR00012">
    <property type="entry name" value="L29"/>
    <property type="match status" value="1"/>
</dbReference>
<dbReference type="GO" id="GO:1990904">
    <property type="term" value="C:ribonucleoprotein complex"/>
    <property type="evidence" value="ECO:0007669"/>
    <property type="project" value="UniProtKB-KW"/>
</dbReference>
<dbReference type="HAMAP" id="MF_00374">
    <property type="entry name" value="Ribosomal_uL29"/>
    <property type="match status" value="1"/>
</dbReference>
<dbReference type="GO" id="GO:0003735">
    <property type="term" value="F:structural constituent of ribosome"/>
    <property type="evidence" value="ECO:0007669"/>
    <property type="project" value="InterPro"/>
</dbReference>
<dbReference type="GO" id="GO:0005840">
    <property type="term" value="C:ribosome"/>
    <property type="evidence" value="ECO:0007669"/>
    <property type="project" value="UniProtKB-KW"/>
</dbReference>
<evidence type="ECO:0000256" key="5">
    <source>
        <dbReference type="HAMAP-Rule" id="MF_00374"/>
    </source>
</evidence>
<protein>
    <recommendedName>
        <fullName evidence="4 5">Large ribosomal subunit protein uL29</fullName>
    </recommendedName>
</protein>
<evidence type="ECO:0000256" key="4">
    <source>
        <dbReference type="ARBA" id="ARBA00035204"/>
    </source>
</evidence>
<dbReference type="Pfam" id="PF00831">
    <property type="entry name" value="Ribosomal_L29"/>
    <property type="match status" value="1"/>
</dbReference>
<evidence type="ECO:0000256" key="2">
    <source>
        <dbReference type="ARBA" id="ARBA00022980"/>
    </source>
</evidence>
<dbReference type="InterPro" id="IPR036049">
    <property type="entry name" value="Ribosomal_uL29_sf"/>
</dbReference>
<dbReference type="GO" id="GO:0006412">
    <property type="term" value="P:translation"/>
    <property type="evidence" value="ECO:0007669"/>
    <property type="project" value="UniProtKB-UniRule"/>
</dbReference>
<comment type="similarity">
    <text evidence="1 5">Belongs to the universal ribosomal protein uL29 family.</text>
</comment>
<reference evidence="6" key="1">
    <citation type="journal article" date="2015" name="ISME J.">
        <title>Aquifer environment selects for microbial species cohorts in sediment and groundwater.</title>
        <authorList>
            <person name="Hug L.A."/>
            <person name="Thomas B.C."/>
            <person name="Brown C.T."/>
            <person name="Frischkorn K.R."/>
            <person name="Williams K.H."/>
            <person name="Tringe S.G."/>
            <person name="Banfield J.F."/>
        </authorList>
    </citation>
    <scope>NUCLEOTIDE SEQUENCE</scope>
</reference>
<accession>A0A0H4TAC5</accession>
<evidence type="ECO:0000313" key="6">
    <source>
        <dbReference type="EMBL" id="AKQ04873.1"/>
    </source>
</evidence>
<name>A0A0H4TAC5_9BACT</name>
<dbReference type="AlphaFoldDB" id="A0A0H4TAC5"/>
<dbReference type="EMBL" id="KT007052">
    <property type="protein sequence ID" value="AKQ04873.1"/>
    <property type="molecule type" value="Genomic_DNA"/>
</dbReference>
<keyword evidence="3 5" id="KW-0687">Ribonucleoprotein</keyword>
<sequence>MKRRDLSEFKTKGISDLKKKIADLKKQNVESLLQIKMGKTKNVHEVLKTRKDIAKLETILRLKVLASERDLEEAEKSNKEALNAAG</sequence>
<organism evidence="6">
    <name type="scientific">uncultured Microgenomates bacterium Rifle_16ft_4_minimus_8177</name>
    <dbReference type="NCBI Taxonomy" id="1665121"/>
    <lineage>
        <taxon>Bacteria</taxon>
        <taxon>Candidatus Microgenomatota</taxon>
        <taxon>environmental samples</taxon>
    </lineage>
</organism>
<keyword evidence="2 5" id="KW-0689">Ribosomal protein</keyword>
<dbReference type="Gene3D" id="1.10.287.310">
    <property type="match status" value="1"/>
</dbReference>
<dbReference type="InterPro" id="IPR001854">
    <property type="entry name" value="Ribosomal_uL29"/>
</dbReference>
<dbReference type="SUPFAM" id="SSF46561">
    <property type="entry name" value="Ribosomal protein L29 (L29p)"/>
    <property type="match status" value="1"/>
</dbReference>